<reference evidence="2 3" key="1">
    <citation type="submission" date="2019-04" db="EMBL/GenBank/DDBJ databases">
        <title>Friends and foes A comparative genomics studyof 23 Aspergillus species from section Flavi.</title>
        <authorList>
            <consortium name="DOE Joint Genome Institute"/>
            <person name="Kjaerbolling I."/>
            <person name="Vesth T."/>
            <person name="Frisvad J.C."/>
            <person name="Nybo J.L."/>
            <person name="Theobald S."/>
            <person name="Kildgaard S."/>
            <person name="Isbrandt T."/>
            <person name="Kuo A."/>
            <person name="Sato A."/>
            <person name="Lyhne E.K."/>
            <person name="Kogle M.E."/>
            <person name="Wiebenga A."/>
            <person name="Kun R.S."/>
            <person name="Lubbers R.J."/>
            <person name="Makela M.R."/>
            <person name="Barry K."/>
            <person name="Chovatia M."/>
            <person name="Clum A."/>
            <person name="Daum C."/>
            <person name="Haridas S."/>
            <person name="He G."/>
            <person name="LaButti K."/>
            <person name="Lipzen A."/>
            <person name="Mondo S."/>
            <person name="Riley R."/>
            <person name="Salamov A."/>
            <person name="Simmons B.A."/>
            <person name="Magnuson J.K."/>
            <person name="Henrissat B."/>
            <person name="Mortensen U.H."/>
            <person name="Larsen T.O."/>
            <person name="Devries R.P."/>
            <person name="Grigoriev I.V."/>
            <person name="Machida M."/>
            <person name="Baker S.E."/>
            <person name="Andersen M.R."/>
        </authorList>
    </citation>
    <scope>NUCLEOTIDE SEQUENCE [LARGE SCALE GENOMIC DNA]</scope>
    <source>
        <strain evidence="2 3">CBS 763.97</strain>
    </source>
</reference>
<dbReference type="EMBL" id="ML738036">
    <property type="protein sequence ID" value="KAE8357361.1"/>
    <property type="molecule type" value="Genomic_DNA"/>
</dbReference>
<keyword evidence="1" id="KW-1133">Transmembrane helix</keyword>
<organism evidence="2 3">
    <name type="scientific">Aspergillus caelatus</name>
    <dbReference type="NCBI Taxonomy" id="61420"/>
    <lineage>
        <taxon>Eukaryota</taxon>
        <taxon>Fungi</taxon>
        <taxon>Dikarya</taxon>
        <taxon>Ascomycota</taxon>
        <taxon>Pezizomycotina</taxon>
        <taxon>Eurotiomycetes</taxon>
        <taxon>Eurotiomycetidae</taxon>
        <taxon>Eurotiales</taxon>
        <taxon>Aspergillaceae</taxon>
        <taxon>Aspergillus</taxon>
        <taxon>Aspergillus subgen. Circumdati</taxon>
    </lineage>
</organism>
<feature type="transmembrane region" description="Helical" evidence="1">
    <location>
        <begin position="38"/>
        <end position="61"/>
    </location>
</feature>
<evidence type="ECO:0000313" key="2">
    <source>
        <dbReference type="EMBL" id="KAE8357361.1"/>
    </source>
</evidence>
<accession>A0A5N6ZIB7</accession>
<proteinExistence type="predicted"/>
<keyword evidence="3" id="KW-1185">Reference proteome</keyword>
<dbReference type="RefSeq" id="XP_031920442.1">
    <property type="nucleotide sequence ID" value="XM_032071352.1"/>
</dbReference>
<dbReference type="AlphaFoldDB" id="A0A5N6ZIB7"/>
<name>A0A5N6ZIB7_9EURO</name>
<keyword evidence="1" id="KW-0472">Membrane</keyword>
<gene>
    <name evidence="2" type="ORF">BDV27DRAFT_151386</name>
</gene>
<dbReference type="Proteomes" id="UP000326268">
    <property type="component" value="Unassembled WGS sequence"/>
</dbReference>
<evidence type="ECO:0000313" key="3">
    <source>
        <dbReference type="Proteomes" id="UP000326268"/>
    </source>
</evidence>
<sequence>MEKIDSKYSKLTDIYFPVLEYIVIQKKLKELENWMDNFYRIVSAIILLFSPLLSVSLAKLISLDQTKVQGRLNSLQSVVSVPKNCDAPIQLLHLLFREFLVDCSASDKFWSYEPAGHMQLAEYCLQCMNRELYRDICHLSSPDMKRNKINRAVLERDVSPELRYVYRYWIRYLENALQTLVKLSWLANFLQDIKFITQVWCLHPRCQLSGGSLRQSCPLLYASCHELSKDRAQSCRHSRAIQTGFSQWSSRPMAVY</sequence>
<dbReference type="GeneID" id="43655798"/>
<protein>
    <submittedName>
        <fullName evidence="2">Uncharacterized protein</fullName>
    </submittedName>
</protein>
<evidence type="ECO:0000256" key="1">
    <source>
        <dbReference type="SAM" id="Phobius"/>
    </source>
</evidence>
<dbReference type="OrthoDB" id="674604at2759"/>
<keyword evidence="1" id="KW-0812">Transmembrane</keyword>